<dbReference type="PANTHER" id="PTHR36112:SF1">
    <property type="entry name" value="RIBOSOMAL RNA SMALL SUBUNIT METHYLTRANSFERASE J"/>
    <property type="match status" value="1"/>
</dbReference>
<gene>
    <name evidence="1" type="ORF">B0W44_14705</name>
</gene>
<name>A0A1U9K9V2_9BACL</name>
<dbReference type="Gene3D" id="3.40.50.150">
    <property type="entry name" value="Vaccinia Virus protein VP39"/>
    <property type="match status" value="1"/>
</dbReference>
<reference evidence="1 2" key="1">
    <citation type="journal article" date="2015" name="Int. J. Syst. Evol. Microbiol.">
        <title>Novibacillus thermophilus gen. nov., sp. nov., a Gram-staining-negative and moderately thermophilic member of the family Thermoactinomycetaceae.</title>
        <authorList>
            <person name="Yang G."/>
            <person name="Chen J."/>
            <person name="Zhou S."/>
        </authorList>
    </citation>
    <scope>NUCLEOTIDE SEQUENCE [LARGE SCALE GENOMIC DNA]</scope>
    <source>
        <strain evidence="1 2">SG-1</strain>
    </source>
</reference>
<dbReference type="KEGG" id="ntr:B0W44_14705"/>
<evidence type="ECO:0000313" key="2">
    <source>
        <dbReference type="Proteomes" id="UP000188603"/>
    </source>
</evidence>
<proteinExistence type="predicted"/>
<organism evidence="1 2">
    <name type="scientific">Novibacillus thermophilus</name>
    <dbReference type="NCBI Taxonomy" id="1471761"/>
    <lineage>
        <taxon>Bacteria</taxon>
        <taxon>Bacillati</taxon>
        <taxon>Bacillota</taxon>
        <taxon>Bacilli</taxon>
        <taxon>Bacillales</taxon>
        <taxon>Thermoactinomycetaceae</taxon>
        <taxon>Novibacillus</taxon>
    </lineage>
</organism>
<evidence type="ECO:0000313" key="1">
    <source>
        <dbReference type="EMBL" id="AQS56808.1"/>
    </source>
</evidence>
<dbReference type="STRING" id="1471761.B0W44_14705"/>
<accession>A0A1U9K9V2</accession>
<dbReference type="SUPFAM" id="SSF53335">
    <property type="entry name" value="S-adenosyl-L-methionine-dependent methyltransferases"/>
    <property type="match status" value="1"/>
</dbReference>
<dbReference type="PANTHER" id="PTHR36112">
    <property type="entry name" value="RIBOSOMAL RNA SMALL SUBUNIT METHYLTRANSFERASE J"/>
    <property type="match status" value="1"/>
</dbReference>
<dbReference type="Proteomes" id="UP000188603">
    <property type="component" value="Chromosome"/>
</dbReference>
<keyword evidence="2" id="KW-1185">Reference proteome</keyword>
<protein>
    <recommendedName>
        <fullName evidence="3">SAM-dependent methyltransferase</fullName>
    </recommendedName>
</protein>
<dbReference type="InterPro" id="IPR029063">
    <property type="entry name" value="SAM-dependent_MTases_sf"/>
</dbReference>
<dbReference type="RefSeq" id="WP_077720673.1">
    <property type="nucleotide sequence ID" value="NZ_CP019699.1"/>
</dbReference>
<dbReference type="AlphaFoldDB" id="A0A1U9K9V2"/>
<evidence type="ECO:0008006" key="3">
    <source>
        <dbReference type="Google" id="ProtNLM"/>
    </source>
</evidence>
<sequence>MGNNGNIGDVIIVTTSYRVTAALEAEARAFAHKWGWPYVQRADQSINELRKRYRADQIIVLSQEGGRWVGQRATFNFHPSLAVVRIKRLMRGDTDVLKSVAGLKAGDAFLDTTLGFGADAITAAHIVGKSGKVIGLESDRRIAALVEYGLRHFPVEEAEVRQAMRKIRVHHTDHLTYLSHCPDNAFDIVYFDPMFRTSDERSQHMKPLRTLANRRPISKWAVAEACRVARKRVVLKEKVGSEEFARLGFEVKKERRNRVSYGIIELGDSDGET</sequence>
<dbReference type="InterPro" id="IPR007536">
    <property type="entry name" value="16SrRNA_methylTrfase_J"/>
</dbReference>
<dbReference type="EMBL" id="CP019699">
    <property type="protein sequence ID" value="AQS56808.1"/>
    <property type="molecule type" value="Genomic_DNA"/>
</dbReference>
<dbReference type="Pfam" id="PF04445">
    <property type="entry name" value="SAM_MT"/>
    <property type="match status" value="1"/>
</dbReference>
<dbReference type="GO" id="GO:0008990">
    <property type="term" value="F:rRNA (guanine-N2-)-methyltransferase activity"/>
    <property type="evidence" value="ECO:0007669"/>
    <property type="project" value="InterPro"/>
</dbReference>
<dbReference type="CDD" id="cd02440">
    <property type="entry name" value="AdoMet_MTases"/>
    <property type="match status" value="1"/>
</dbReference>